<dbReference type="Gene3D" id="6.10.250.690">
    <property type="match status" value="1"/>
</dbReference>
<dbReference type="RefSeq" id="WP_154553718.1">
    <property type="nucleotide sequence ID" value="NZ_JAQXUZ010000005.1"/>
</dbReference>
<keyword evidence="4" id="KW-0805">Transcription regulation</keyword>
<dbReference type="InterPro" id="IPR036388">
    <property type="entry name" value="WH-like_DNA-bd_sf"/>
</dbReference>
<dbReference type="InterPro" id="IPR001789">
    <property type="entry name" value="Sig_transdc_resp-reg_receiver"/>
</dbReference>
<dbReference type="SMART" id="SM00862">
    <property type="entry name" value="Trans_reg_C"/>
    <property type="match status" value="1"/>
</dbReference>
<dbReference type="SUPFAM" id="SSF46894">
    <property type="entry name" value="C-terminal effector domain of the bipartite response regulators"/>
    <property type="match status" value="1"/>
</dbReference>
<dbReference type="SUPFAM" id="SSF52172">
    <property type="entry name" value="CheY-like"/>
    <property type="match status" value="1"/>
</dbReference>
<feature type="domain" description="OmpR/PhoB-type" evidence="11">
    <location>
        <begin position="124"/>
        <end position="222"/>
    </location>
</feature>
<dbReference type="PANTHER" id="PTHR48111">
    <property type="entry name" value="REGULATOR OF RPOS"/>
    <property type="match status" value="1"/>
</dbReference>
<comment type="caution">
    <text evidence="12">The sequence shown here is derived from an EMBL/GenBank/DDBJ whole genome shotgun (WGS) entry which is preliminary data.</text>
</comment>
<evidence type="ECO:0000256" key="8">
    <source>
        <dbReference type="PROSITE-ProRule" id="PRU00169"/>
    </source>
</evidence>
<evidence type="ECO:0000259" key="10">
    <source>
        <dbReference type="PROSITE" id="PS50110"/>
    </source>
</evidence>
<gene>
    <name evidence="12" type="ORF">FYJ65_02165</name>
</gene>
<organism evidence="12 13">
    <name type="scientific">Mogibacterium kristiansenii</name>
    <dbReference type="NCBI Taxonomy" id="2606708"/>
    <lineage>
        <taxon>Bacteria</taxon>
        <taxon>Bacillati</taxon>
        <taxon>Bacillota</taxon>
        <taxon>Clostridia</taxon>
        <taxon>Peptostreptococcales</taxon>
        <taxon>Anaerovoracaceae</taxon>
        <taxon>Mogibacterium</taxon>
    </lineage>
</organism>
<dbReference type="EMBL" id="VUNA01000003">
    <property type="protein sequence ID" value="MST70153.1"/>
    <property type="molecule type" value="Genomic_DNA"/>
</dbReference>
<evidence type="ECO:0000256" key="7">
    <source>
        <dbReference type="ARBA" id="ARBA00024867"/>
    </source>
</evidence>
<feature type="DNA-binding region" description="OmpR/PhoB-type" evidence="9">
    <location>
        <begin position="124"/>
        <end position="222"/>
    </location>
</feature>
<dbReference type="CDD" id="cd00383">
    <property type="entry name" value="trans_reg_C"/>
    <property type="match status" value="1"/>
</dbReference>
<dbReference type="PROSITE" id="PS50110">
    <property type="entry name" value="RESPONSE_REGULATORY"/>
    <property type="match status" value="1"/>
</dbReference>
<dbReference type="GO" id="GO:0032993">
    <property type="term" value="C:protein-DNA complex"/>
    <property type="evidence" value="ECO:0007669"/>
    <property type="project" value="TreeGrafter"/>
</dbReference>
<evidence type="ECO:0000256" key="2">
    <source>
        <dbReference type="ARBA" id="ARBA00022553"/>
    </source>
</evidence>
<feature type="modified residue" description="4-aspartylphosphate" evidence="8">
    <location>
        <position position="51"/>
    </location>
</feature>
<sequence>MRLLLAEDEKSLSRALTRILESSHYSVDAAYNGEEALDFLDVSSYDAVILDLMMPKVDGLTVLRTLRERNDLTPVLILTARSEVDDKVLGLDSGANDYLTKPFDPKELLARIRAITRVQTKNPSSVLQLGNVTLDRTNYELACGENSIRLANKEFQLMELLMSNPGQVLSTEQIFERIWGLDSDAETSIIWVYISYLRRKFKALGANVLIKATRNVGYSLVVEEED</sequence>
<dbReference type="Pfam" id="PF00072">
    <property type="entry name" value="Response_reg"/>
    <property type="match status" value="1"/>
</dbReference>
<evidence type="ECO:0000313" key="13">
    <source>
        <dbReference type="Proteomes" id="UP000469424"/>
    </source>
</evidence>
<dbReference type="FunFam" id="3.40.50.2300:FF:000002">
    <property type="entry name" value="DNA-binding response regulator PhoP"/>
    <property type="match status" value="1"/>
</dbReference>
<feature type="domain" description="Response regulatory" evidence="10">
    <location>
        <begin position="2"/>
        <end position="116"/>
    </location>
</feature>
<dbReference type="GO" id="GO:0005829">
    <property type="term" value="C:cytosol"/>
    <property type="evidence" value="ECO:0007669"/>
    <property type="project" value="TreeGrafter"/>
</dbReference>
<evidence type="ECO:0000256" key="4">
    <source>
        <dbReference type="ARBA" id="ARBA00023015"/>
    </source>
</evidence>
<dbReference type="Pfam" id="PF00486">
    <property type="entry name" value="Trans_reg_C"/>
    <property type="match status" value="1"/>
</dbReference>
<keyword evidence="2 8" id="KW-0597">Phosphoprotein</keyword>
<dbReference type="Gene3D" id="1.10.10.10">
    <property type="entry name" value="Winged helix-like DNA-binding domain superfamily/Winged helix DNA-binding domain"/>
    <property type="match status" value="1"/>
</dbReference>
<dbReference type="InterPro" id="IPR039420">
    <property type="entry name" value="WalR-like"/>
</dbReference>
<dbReference type="GO" id="GO:0000976">
    <property type="term" value="F:transcription cis-regulatory region binding"/>
    <property type="evidence" value="ECO:0007669"/>
    <property type="project" value="TreeGrafter"/>
</dbReference>
<keyword evidence="5 9" id="KW-0238">DNA-binding</keyword>
<dbReference type="InterPro" id="IPR011006">
    <property type="entry name" value="CheY-like_superfamily"/>
</dbReference>
<reference evidence="12 13" key="1">
    <citation type="submission" date="2019-08" db="EMBL/GenBank/DDBJ databases">
        <title>In-depth cultivation of the pig gut microbiome towards novel bacterial diversity and tailored functional studies.</title>
        <authorList>
            <person name="Wylensek D."/>
            <person name="Hitch T.C.A."/>
            <person name="Clavel T."/>
        </authorList>
    </citation>
    <scope>NUCLEOTIDE SEQUENCE [LARGE SCALE GENOMIC DNA]</scope>
    <source>
        <strain evidence="12 13">WCA-MUC-591-APC-4B</strain>
    </source>
</reference>
<comment type="function">
    <text evidence="7">May play the central regulatory role in sporulation. It may be an element of the effector pathway responsible for the activation of sporulation genes in response to nutritional stress. Spo0A may act in concert with spo0H (a sigma factor) to control the expression of some genes that are critical to the sporulation process.</text>
</comment>
<dbReference type="Proteomes" id="UP000469424">
    <property type="component" value="Unassembled WGS sequence"/>
</dbReference>
<dbReference type="GO" id="GO:0000156">
    <property type="term" value="F:phosphorelay response regulator activity"/>
    <property type="evidence" value="ECO:0007669"/>
    <property type="project" value="TreeGrafter"/>
</dbReference>
<evidence type="ECO:0000256" key="9">
    <source>
        <dbReference type="PROSITE-ProRule" id="PRU01091"/>
    </source>
</evidence>
<dbReference type="SMART" id="SM00448">
    <property type="entry name" value="REC"/>
    <property type="match status" value="1"/>
</dbReference>
<dbReference type="InterPro" id="IPR001867">
    <property type="entry name" value="OmpR/PhoB-type_DNA-bd"/>
</dbReference>
<evidence type="ECO:0000313" key="12">
    <source>
        <dbReference type="EMBL" id="MST70153.1"/>
    </source>
</evidence>
<keyword evidence="6" id="KW-0804">Transcription</keyword>
<dbReference type="PROSITE" id="PS51755">
    <property type="entry name" value="OMPR_PHOB"/>
    <property type="match status" value="1"/>
</dbReference>
<evidence type="ECO:0000256" key="5">
    <source>
        <dbReference type="ARBA" id="ARBA00023125"/>
    </source>
</evidence>
<dbReference type="InterPro" id="IPR016032">
    <property type="entry name" value="Sig_transdc_resp-reg_C-effctor"/>
</dbReference>
<keyword evidence="3" id="KW-0902">Two-component regulatory system</keyword>
<dbReference type="Gene3D" id="3.40.50.2300">
    <property type="match status" value="1"/>
</dbReference>
<dbReference type="GO" id="GO:0006355">
    <property type="term" value="P:regulation of DNA-templated transcription"/>
    <property type="evidence" value="ECO:0007669"/>
    <property type="project" value="InterPro"/>
</dbReference>
<evidence type="ECO:0000256" key="3">
    <source>
        <dbReference type="ARBA" id="ARBA00023012"/>
    </source>
</evidence>
<dbReference type="PANTHER" id="PTHR48111:SF1">
    <property type="entry name" value="TWO-COMPONENT RESPONSE REGULATOR ORR33"/>
    <property type="match status" value="1"/>
</dbReference>
<evidence type="ECO:0000256" key="1">
    <source>
        <dbReference type="ARBA" id="ARBA00018672"/>
    </source>
</evidence>
<keyword evidence="13" id="KW-1185">Reference proteome</keyword>
<protein>
    <recommendedName>
        <fullName evidence="1">Stage 0 sporulation protein A homolog</fullName>
    </recommendedName>
</protein>
<name>A0A6N7X6E2_9FIRM</name>
<proteinExistence type="predicted"/>
<evidence type="ECO:0000256" key="6">
    <source>
        <dbReference type="ARBA" id="ARBA00023163"/>
    </source>
</evidence>
<dbReference type="AlphaFoldDB" id="A0A6N7X6E2"/>
<evidence type="ECO:0000259" key="11">
    <source>
        <dbReference type="PROSITE" id="PS51755"/>
    </source>
</evidence>
<accession>A0A6N7X6E2</accession>